<protein>
    <submittedName>
        <fullName evidence="1">Uncharacterized protein</fullName>
    </submittedName>
</protein>
<comment type="caution">
    <text evidence="1">The sequence shown here is derived from an EMBL/GenBank/DDBJ whole genome shotgun (WGS) entry which is preliminary data.</text>
</comment>
<accession>A0ACC3AFY3</accession>
<evidence type="ECO:0000313" key="1">
    <source>
        <dbReference type="EMBL" id="KAJ9661663.1"/>
    </source>
</evidence>
<keyword evidence="2" id="KW-1185">Reference proteome</keyword>
<organism evidence="1 2">
    <name type="scientific">Neophaeococcomyces mojaviensis</name>
    <dbReference type="NCBI Taxonomy" id="3383035"/>
    <lineage>
        <taxon>Eukaryota</taxon>
        <taxon>Fungi</taxon>
        <taxon>Dikarya</taxon>
        <taxon>Ascomycota</taxon>
        <taxon>Pezizomycotina</taxon>
        <taxon>Eurotiomycetes</taxon>
        <taxon>Chaetothyriomycetidae</taxon>
        <taxon>Chaetothyriales</taxon>
        <taxon>Chaetothyriales incertae sedis</taxon>
        <taxon>Neophaeococcomyces</taxon>
    </lineage>
</organism>
<evidence type="ECO:0000313" key="2">
    <source>
        <dbReference type="Proteomes" id="UP001172386"/>
    </source>
</evidence>
<sequence length="284" mass="30903">MSTPPTRTLQSDETPQDIARKGYNAHAQEYLDWTTSKPSSRLTYLNKVLALLQPDSSATDGPHPPTSPPSPVHKVLELGCGAGIPVTLHLAQLPQIAHVTAVDISSTQLEMLRSNLVSILATEVSAAKTIAEKVELVEADMLELAFEEASFSAVTAFFSIIHLPREDQRTMVQRIFGWLRPGGYLLANFGAQSDDDKKAVAEQGNVSEVAAERTGEQDGQALKTGSVTKNWLGMTAYWDSFGPERTKEVLREAGFEVVVADIVEEVEDAVFLWVIARKPLASSS</sequence>
<gene>
    <name evidence="1" type="ORF">H2198_001839</name>
</gene>
<proteinExistence type="predicted"/>
<reference evidence="1" key="1">
    <citation type="submission" date="2022-10" db="EMBL/GenBank/DDBJ databases">
        <title>Culturing micro-colonial fungi from biological soil crusts in the Mojave desert and describing Neophaeococcomyces mojavensis, and introducing the new genera and species Taxawa tesnikishii.</title>
        <authorList>
            <person name="Kurbessoian T."/>
            <person name="Stajich J.E."/>
        </authorList>
    </citation>
    <scope>NUCLEOTIDE SEQUENCE</scope>
    <source>
        <strain evidence="1">JES_112</strain>
    </source>
</reference>
<dbReference type="Proteomes" id="UP001172386">
    <property type="component" value="Unassembled WGS sequence"/>
</dbReference>
<name>A0ACC3AFY3_9EURO</name>
<dbReference type="EMBL" id="JAPDRQ010000021">
    <property type="protein sequence ID" value="KAJ9661663.1"/>
    <property type="molecule type" value="Genomic_DNA"/>
</dbReference>